<accession>A0AAU7CNH0</accession>
<feature type="compositionally biased region" description="Low complexity" evidence="1">
    <location>
        <begin position="39"/>
        <end position="50"/>
    </location>
</feature>
<reference evidence="2" key="1">
    <citation type="submission" date="2024-05" db="EMBL/GenBank/DDBJ databases">
        <title>Planctomycetes of the genus Singulisphaera possess chitinolytic capabilities.</title>
        <authorList>
            <person name="Ivanova A."/>
        </authorList>
    </citation>
    <scope>NUCLEOTIDE SEQUENCE</scope>
    <source>
        <strain evidence="2">Ch08T</strain>
    </source>
</reference>
<feature type="region of interest" description="Disordered" evidence="1">
    <location>
        <begin position="34"/>
        <end position="75"/>
    </location>
</feature>
<evidence type="ECO:0000256" key="1">
    <source>
        <dbReference type="SAM" id="MobiDB-lite"/>
    </source>
</evidence>
<proteinExistence type="predicted"/>
<gene>
    <name evidence="2" type="ORF">V5E97_11090</name>
</gene>
<dbReference type="EMBL" id="CP155447">
    <property type="protein sequence ID" value="XBH06553.1"/>
    <property type="molecule type" value="Genomic_DNA"/>
</dbReference>
<sequence>MLADLIFEVIFEFIAEVITIPFRLAWREFPPSVSGAEQLDTSTDPLLSTTGEEMRPSAKPSQGEATSLWDRELDG</sequence>
<dbReference type="AlphaFoldDB" id="A0AAU7CNH0"/>
<protein>
    <submittedName>
        <fullName evidence="2">Uncharacterized protein</fullName>
    </submittedName>
</protein>
<name>A0AAU7CNH0_9BACT</name>
<evidence type="ECO:0000313" key="2">
    <source>
        <dbReference type="EMBL" id="XBH06553.1"/>
    </source>
</evidence>
<organism evidence="2">
    <name type="scientific">Singulisphaera sp. Ch08</name>
    <dbReference type="NCBI Taxonomy" id="3120278"/>
    <lineage>
        <taxon>Bacteria</taxon>
        <taxon>Pseudomonadati</taxon>
        <taxon>Planctomycetota</taxon>
        <taxon>Planctomycetia</taxon>
        <taxon>Isosphaerales</taxon>
        <taxon>Isosphaeraceae</taxon>
        <taxon>Singulisphaera</taxon>
    </lineage>
</organism>
<dbReference type="RefSeq" id="WP_406699403.1">
    <property type="nucleotide sequence ID" value="NZ_CP155447.1"/>
</dbReference>